<keyword evidence="2" id="KW-1185">Reference proteome</keyword>
<evidence type="ECO:0008006" key="3">
    <source>
        <dbReference type="Google" id="ProtNLM"/>
    </source>
</evidence>
<dbReference type="SUPFAM" id="SSF53474">
    <property type="entry name" value="alpha/beta-Hydrolases"/>
    <property type="match status" value="1"/>
</dbReference>
<evidence type="ECO:0000313" key="1">
    <source>
        <dbReference type="EMBL" id="CAH0383925.1"/>
    </source>
</evidence>
<protein>
    <recommendedName>
        <fullName evidence="3">AB hydrolase-1 domain-containing protein</fullName>
    </recommendedName>
</protein>
<dbReference type="PANTHER" id="PTHR11005">
    <property type="entry name" value="LYSOSOMAL ACID LIPASE-RELATED"/>
    <property type="match status" value="1"/>
</dbReference>
<sequence length="323" mass="36509">MREYWDFSWDTLGLIDVRVMIQYILQTSGQPDLIHIGHSMGTTSFFVAASSDEQLNQLVRTHIALAPITSFEHSPSPVFSAQFIEPLITLLQSYEQEHQQQDEQSILETAKDAMDALQVPSGLSTLMASLKSYVSPVGTQVAGYAEMVTTSLNRIRNTVPDYLGMDEIIELINLALDRGEVRGSLGRKYCQMSPAHERFCLRVLSIVQGDDEHHLTKELIRLLFRTLPKSSSLKEFLHYLQQRQAGRVFFYDYGTEERNMLEYGSPTPPEVNFGKIKVPVYFVYGPNDLFTSVELLEAPRPWHAAAGAAGRSPERDAHRLLQT</sequence>
<proteinExistence type="predicted"/>
<name>A0A9P0A496_BEMTA</name>
<gene>
    <name evidence="1" type="ORF">BEMITA_LOCUS3314</name>
</gene>
<dbReference type="InterPro" id="IPR029058">
    <property type="entry name" value="AB_hydrolase_fold"/>
</dbReference>
<reference evidence="1" key="1">
    <citation type="submission" date="2021-12" db="EMBL/GenBank/DDBJ databases">
        <authorList>
            <person name="King R."/>
        </authorList>
    </citation>
    <scope>NUCLEOTIDE SEQUENCE</scope>
</reference>
<accession>A0A9P0A496</accession>
<organism evidence="1 2">
    <name type="scientific">Bemisia tabaci</name>
    <name type="common">Sweetpotato whitefly</name>
    <name type="synonym">Aleurodes tabaci</name>
    <dbReference type="NCBI Taxonomy" id="7038"/>
    <lineage>
        <taxon>Eukaryota</taxon>
        <taxon>Metazoa</taxon>
        <taxon>Ecdysozoa</taxon>
        <taxon>Arthropoda</taxon>
        <taxon>Hexapoda</taxon>
        <taxon>Insecta</taxon>
        <taxon>Pterygota</taxon>
        <taxon>Neoptera</taxon>
        <taxon>Paraneoptera</taxon>
        <taxon>Hemiptera</taxon>
        <taxon>Sternorrhyncha</taxon>
        <taxon>Aleyrodoidea</taxon>
        <taxon>Aleyrodidae</taxon>
        <taxon>Aleyrodinae</taxon>
        <taxon>Bemisia</taxon>
    </lineage>
</organism>
<dbReference type="Gene3D" id="3.40.50.1820">
    <property type="entry name" value="alpha/beta hydrolase"/>
    <property type="match status" value="1"/>
</dbReference>
<dbReference type="AlphaFoldDB" id="A0A9P0A496"/>
<dbReference type="EMBL" id="OU963863">
    <property type="protein sequence ID" value="CAH0383925.1"/>
    <property type="molecule type" value="Genomic_DNA"/>
</dbReference>
<evidence type="ECO:0000313" key="2">
    <source>
        <dbReference type="Proteomes" id="UP001152759"/>
    </source>
</evidence>
<dbReference type="Proteomes" id="UP001152759">
    <property type="component" value="Chromosome 2"/>
</dbReference>